<accession>A0A0B7NI32</accession>
<keyword evidence="2" id="KW-1185">Reference proteome</keyword>
<name>A0A0B7NI32_9FUNG</name>
<organism evidence="1 2">
    <name type="scientific">Parasitella parasitica</name>
    <dbReference type="NCBI Taxonomy" id="35722"/>
    <lineage>
        <taxon>Eukaryota</taxon>
        <taxon>Fungi</taxon>
        <taxon>Fungi incertae sedis</taxon>
        <taxon>Mucoromycota</taxon>
        <taxon>Mucoromycotina</taxon>
        <taxon>Mucoromycetes</taxon>
        <taxon>Mucorales</taxon>
        <taxon>Mucorineae</taxon>
        <taxon>Mucoraceae</taxon>
        <taxon>Parasitella</taxon>
    </lineage>
</organism>
<dbReference type="OrthoDB" id="2210281at2759"/>
<dbReference type="AlphaFoldDB" id="A0A0B7NI32"/>
<reference evidence="1 2" key="1">
    <citation type="submission" date="2014-09" db="EMBL/GenBank/DDBJ databases">
        <authorList>
            <person name="Ellenberger Sabrina"/>
        </authorList>
    </citation>
    <scope>NUCLEOTIDE SEQUENCE [LARGE SCALE GENOMIC DNA]</scope>
    <source>
        <strain evidence="1 2">CBS 412.66</strain>
    </source>
</reference>
<sequence>MAWDPVMNKTGIWSLIADKSELDESNEEDLINFIKASKTPLDNKSEANIIDDQDTELIKDLSLRFLDQVLINIANPMEKNTDEQKKDLDWEFMLANIVQIGLPSVVVDRVQRHMTSVTGKKTPAINALNVTPCQLSDLTISDTEMEMRSVVQEMRNETEKEPYELICDDDFREDLRWLIDQSRKDKQEQQTEIEKISSISLTHI</sequence>
<protein>
    <submittedName>
        <fullName evidence="1">Uncharacterized protein</fullName>
    </submittedName>
</protein>
<gene>
    <name evidence="1" type="primary">PARPA_08776.1 scaffold 34716</name>
</gene>
<evidence type="ECO:0000313" key="2">
    <source>
        <dbReference type="Proteomes" id="UP000054107"/>
    </source>
</evidence>
<evidence type="ECO:0000313" key="1">
    <source>
        <dbReference type="EMBL" id="CEP14581.1"/>
    </source>
</evidence>
<dbReference type="EMBL" id="LN731560">
    <property type="protein sequence ID" value="CEP14581.1"/>
    <property type="molecule type" value="Genomic_DNA"/>
</dbReference>
<dbReference type="Proteomes" id="UP000054107">
    <property type="component" value="Unassembled WGS sequence"/>
</dbReference>
<proteinExistence type="predicted"/>